<evidence type="ECO:0000256" key="4">
    <source>
        <dbReference type="ARBA" id="ARBA00023157"/>
    </source>
</evidence>
<organism evidence="8 9">
    <name type="scientific">Siminovitchia sediminis</name>
    <dbReference type="NCBI Taxonomy" id="1274353"/>
    <lineage>
        <taxon>Bacteria</taxon>
        <taxon>Bacillati</taxon>
        <taxon>Bacillota</taxon>
        <taxon>Bacilli</taxon>
        <taxon>Bacillales</taxon>
        <taxon>Bacillaceae</taxon>
        <taxon>Siminovitchia</taxon>
    </lineage>
</organism>
<name>A0ABW4KIC7_9BACI</name>
<dbReference type="Proteomes" id="UP001597301">
    <property type="component" value="Unassembled WGS sequence"/>
</dbReference>
<dbReference type="InterPro" id="IPR050553">
    <property type="entry name" value="Thioredoxin_ResA/DsbE_sf"/>
</dbReference>
<gene>
    <name evidence="8" type="primary">resA</name>
    <name evidence="8" type="ORF">ACFSCZ_10195</name>
</gene>
<dbReference type="PANTHER" id="PTHR42852:SF6">
    <property type="entry name" value="THIOL:DISULFIDE INTERCHANGE PROTEIN DSBE"/>
    <property type="match status" value="1"/>
</dbReference>
<keyword evidence="3" id="KW-0735">Signal-anchor</keyword>
<dbReference type="Gene3D" id="3.40.30.10">
    <property type="entry name" value="Glutaredoxin"/>
    <property type="match status" value="1"/>
</dbReference>
<evidence type="ECO:0000259" key="7">
    <source>
        <dbReference type="PROSITE" id="PS51352"/>
    </source>
</evidence>
<comment type="caution">
    <text evidence="8">The sequence shown here is derived from an EMBL/GenBank/DDBJ whole genome shotgun (WGS) entry which is preliminary data.</text>
</comment>
<evidence type="ECO:0000256" key="5">
    <source>
        <dbReference type="ARBA" id="ARBA00023284"/>
    </source>
</evidence>
<keyword evidence="2" id="KW-0201">Cytochrome c-type biogenesis</keyword>
<feature type="transmembrane region" description="Helical" evidence="6">
    <location>
        <begin position="14"/>
        <end position="33"/>
    </location>
</feature>
<dbReference type="PANTHER" id="PTHR42852">
    <property type="entry name" value="THIOL:DISULFIDE INTERCHANGE PROTEIN DSBE"/>
    <property type="match status" value="1"/>
</dbReference>
<evidence type="ECO:0000313" key="9">
    <source>
        <dbReference type="Proteomes" id="UP001597301"/>
    </source>
</evidence>
<accession>A0ABW4KIC7</accession>
<keyword evidence="5" id="KW-0676">Redox-active center</keyword>
<keyword evidence="9" id="KW-1185">Reference proteome</keyword>
<dbReference type="SUPFAM" id="SSF52833">
    <property type="entry name" value="Thioredoxin-like"/>
    <property type="match status" value="1"/>
</dbReference>
<dbReference type="NCBIfam" id="NF002854">
    <property type="entry name" value="PRK03147.1"/>
    <property type="match status" value="1"/>
</dbReference>
<sequence length="186" mass="21267">MSSHNKASKKKRRLIIRTAILTVMTAAVIYTLYANFTKDDRSKVAAGSMAPDFVLEDMNGVDHQLSEYKGKGVFLNFWGTWCKPCEREMPYMNNQYHIYKDQGVEILAVNVGEPEFLIDKFIKKHDLDFPVLKDENKDIMNMYGVINLPATLLVDPEGKVIKVEEGELTERKIQEMMESIKPTKGS</sequence>
<dbReference type="InterPro" id="IPR036249">
    <property type="entry name" value="Thioredoxin-like_sf"/>
</dbReference>
<keyword evidence="6" id="KW-1133">Transmembrane helix</keyword>
<dbReference type="Pfam" id="PF00578">
    <property type="entry name" value="AhpC-TSA"/>
    <property type="match status" value="1"/>
</dbReference>
<evidence type="ECO:0000256" key="2">
    <source>
        <dbReference type="ARBA" id="ARBA00022748"/>
    </source>
</evidence>
<dbReference type="RefSeq" id="WP_380773818.1">
    <property type="nucleotide sequence ID" value="NZ_JBHUEO010000026.1"/>
</dbReference>
<evidence type="ECO:0000256" key="3">
    <source>
        <dbReference type="ARBA" id="ARBA00022968"/>
    </source>
</evidence>
<reference evidence="9" key="1">
    <citation type="journal article" date="2019" name="Int. J. Syst. Evol. Microbiol.">
        <title>The Global Catalogue of Microorganisms (GCM) 10K type strain sequencing project: providing services to taxonomists for standard genome sequencing and annotation.</title>
        <authorList>
            <consortium name="The Broad Institute Genomics Platform"/>
            <consortium name="The Broad Institute Genome Sequencing Center for Infectious Disease"/>
            <person name="Wu L."/>
            <person name="Ma J."/>
        </authorList>
    </citation>
    <scope>NUCLEOTIDE SEQUENCE [LARGE SCALE GENOMIC DNA]</scope>
    <source>
        <strain evidence="9">CGMCC 1.12295</strain>
    </source>
</reference>
<dbReference type="InterPro" id="IPR000866">
    <property type="entry name" value="AhpC/TSA"/>
</dbReference>
<keyword evidence="4" id="KW-1015">Disulfide bond</keyword>
<dbReference type="InterPro" id="IPR013766">
    <property type="entry name" value="Thioredoxin_domain"/>
</dbReference>
<dbReference type="CDD" id="cd02966">
    <property type="entry name" value="TlpA_like_family"/>
    <property type="match status" value="1"/>
</dbReference>
<evidence type="ECO:0000313" key="8">
    <source>
        <dbReference type="EMBL" id="MFD1707101.1"/>
    </source>
</evidence>
<comment type="subcellular location">
    <subcellularLocation>
        <location evidence="1">Cell envelope</location>
    </subcellularLocation>
</comment>
<dbReference type="EMBL" id="JBHUEO010000026">
    <property type="protein sequence ID" value="MFD1707101.1"/>
    <property type="molecule type" value="Genomic_DNA"/>
</dbReference>
<protein>
    <submittedName>
        <fullName evidence="8">Thiol-disulfide oxidoreductase ResA</fullName>
    </submittedName>
</protein>
<keyword evidence="6" id="KW-0472">Membrane</keyword>
<keyword evidence="6" id="KW-0812">Transmembrane</keyword>
<proteinExistence type="predicted"/>
<evidence type="ECO:0000256" key="1">
    <source>
        <dbReference type="ARBA" id="ARBA00004196"/>
    </source>
</evidence>
<dbReference type="PROSITE" id="PS51352">
    <property type="entry name" value="THIOREDOXIN_2"/>
    <property type="match status" value="1"/>
</dbReference>
<feature type="domain" description="Thioredoxin" evidence="7">
    <location>
        <begin position="44"/>
        <end position="182"/>
    </location>
</feature>
<evidence type="ECO:0000256" key="6">
    <source>
        <dbReference type="SAM" id="Phobius"/>
    </source>
</evidence>